<gene>
    <name evidence="2" type="ORF">C1SCF055_LOCUS12679</name>
</gene>
<reference evidence="2" key="1">
    <citation type="submission" date="2022-10" db="EMBL/GenBank/DDBJ databases">
        <authorList>
            <person name="Chen Y."/>
            <person name="Dougan E. K."/>
            <person name="Chan C."/>
            <person name="Rhodes N."/>
            <person name="Thang M."/>
        </authorList>
    </citation>
    <scope>NUCLEOTIDE SEQUENCE</scope>
</reference>
<reference evidence="3" key="2">
    <citation type="submission" date="2024-04" db="EMBL/GenBank/DDBJ databases">
        <authorList>
            <person name="Chen Y."/>
            <person name="Shah S."/>
            <person name="Dougan E. K."/>
            <person name="Thang M."/>
            <person name="Chan C."/>
        </authorList>
    </citation>
    <scope>NUCLEOTIDE SEQUENCE [LARGE SCALE GENOMIC DNA]</scope>
</reference>
<proteinExistence type="predicted"/>
<evidence type="ECO:0000313" key="3">
    <source>
        <dbReference type="EMBL" id="CAL1138578.1"/>
    </source>
</evidence>
<evidence type="ECO:0000313" key="4">
    <source>
        <dbReference type="Proteomes" id="UP001152797"/>
    </source>
</evidence>
<dbReference type="EMBL" id="CAMXCT020000968">
    <property type="protein sequence ID" value="CAL1138578.1"/>
    <property type="molecule type" value="Genomic_DNA"/>
</dbReference>
<feature type="compositionally biased region" description="Basic and acidic residues" evidence="1">
    <location>
        <begin position="454"/>
        <end position="465"/>
    </location>
</feature>
<feature type="compositionally biased region" description="Low complexity" evidence="1">
    <location>
        <begin position="409"/>
        <end position="425"/>
    </location>
</feature>
<organism evidence="2">
    <name type="scientific">Cladocopium goreaui</name>
    <dbReference type="NCBI Taxonomy" id="2562237"/>
    <lineage>
        <taxon>Eukaryota</taxon>
        <taxon>Sar</taxon>
        <taxon>Alveolata</taxon>
        <taxon>Dinophyceae</taxon>
        <taxon>Suessiales</taxon>
        <taxon>Symbiodiniaceae</taxon>
        <taxon>Cladocopium</taxon>
    </lineage>
</organism>
<sequence length="591" mass="64824">MELLSQQFCADQRVDADACEFMREATRGMLEVICPEDISIGTWKPFAIQCAMASVAMACDVPLAKLTDITFESIVPVSGAIPLERLVDLERQRQERLHDELRAMATKLEGNMADAAPEALAMPTENVADPATENRESDLQDNEPQPVPEAKPADDHAETQVDATLPVDAEQMMDSAGETPLDEEKASAAAEALQSFLGTNHLVQAVQALDAPTPAPACADPVWDQLNGVLNAPTCRKCMMPCALDKLVNKSKGEQRVHVVCRSCNSTTTMLSRHLGQWPIAGFQGLSPDQQVAFWKQCHSIIQRQGRLDYGSIRAFLAVSLAEKQYEIASAEFKSKYLPLSVWTAKGYKEEDVKKGLKETHPILGDTYAVPLKTVTKGFYREKVEEMITKFEAEARKKKGAKIEVLTPAGSAPAAASAPAAGSAPEPRIDEVQDDEDLQPLTWLQEKSPCKKRSAAEMEETKPEETPPPQEPSAKAQRQAAAALRRHNVNVQKMAQKGLDVLNPLLGSMVKHQANFPILPAKTVDEIKAVGDQIEKLVMKCRDGLKLPETGERLDELAFDSKSLAQKIKEFKAVFNNADRLLKLINKANGK</sequence>
<protein>
    <submittedName>
        <fullName evidence="2">Uncharacterized protein</fullName>
    </submittedName>
</protein>
<comment type="caution">
    <text evidence="2">The sequence shown here is derived from an EMBL/GenBank/DDBJ whole genome shotgun (WGS) entry which is preliminary data.</text>
</comment>
<keyword evidence="4" id="KW-1185">Reference proteome</keyword>
<dbReference type="EMBL" id="CAMXCT010000968">
    <property type="protein sequence ID" value="CAI3985203.1"/>
    <property type="molecule type" value="Genomic_DNA"/>
</dbReference>
<name>A0A9P1FR03_9DINO</name>
<accession>A0A9P1FR03</accession>
<dbReference type="EMBL" id="CAMXCT030000968">
    <property type="protein sequence ID" value="CAL4772515.1"/>
    <property type="molecule type" value="Genomic_DNA"/>
</dbReference>
<feature type="region of interest" description="Disordered" evidence="1">
    <location>
        <begin position="130"/>
        <end position="158"/>
    </location>
</feature>
<feature type="compositionally biased region" description="Low complexity" evidence="1">
    <location>
        <begin position="472"/>
        <end position="483"/>
    </location>
</feature>
<dbReference type="AlphaFoldDB" id="A0A9P1FR03"/>
<evidence type="ECO:0000313" key="2">
    <source>
        <dbReference type="EMBL" id="CAI3985203.1"/>
    </source>
</evidence>
<dbReference type="Proteomes" id="UP001152797">
    <property type="component" value="Unassembled WGS sequence"/>
</dbReference>
<feature type="region of interest" description="Disordered" evidence="1">
    <location>
        <begin position="409"/>
        <end position="485"/>
    </location>
</feature>
<evidence type="ECO:0000256" key="1">
    <source>
        <dbReference type="SAM" id="MobiDB-lite"/>
    </source>
</evidence>